<proteinExistence type="predicted"/>
<organism evidence="1 2">
    <name type="scientific">Acidisoma cellulosilyticum</name>
    <dbReference type="NCBI Taxonomy" id="2802395"/>
    <lineage>
        <taxon>Bacteria</taxon>
        <taxon>Pseudomonadati</taxon>
        <taxon>Pseudomonadota</taxon>
        <taxon>Alphaproteobacteria</taxon>
        <taxon>Acetobacterales</taxon>
        <taxon>Acidocellaceae</taxon>
        <taxon>Acidisoma</taxon>
    </lineage>
</organism>
<gene>
    <name evidence="1" type="ORF">ACELLULO517_09360</name>
</gene>
<dbReference type="Gene3D" id="3.30.310.50">
    <property type="entry name" value="Alpha-D-phosphohexomutase, C-terminal domain"/>
    <property type="match status" value="1"/>
</dbReference>
<dbReference type="RefSeq" id="WP_227307091.1">
    <property type="nucleotide sequence ID" value="NZ_JAESVA010000003.1"/>
</dbReference>
<dbReference type="EMBL" id="JAESVA010000003">
    <property type="protein sequence ID" value="MCB8880438.1"/>
    <property type="molecule type" value="Genomic_DNA"/>
</dbReference>
<reference evidence="1 2" key="1">
    <citation type="journal article" date="2021" name="Microorganisms">
        <title>Acidisoma silvae sp. nov. and Acidisomacellulosilytica sp. nov., Two Acidophilic Bacteria Isolated from Decaying Wood, Hydrolyzing Cellulose and Producing Poly-3-hydroxybutyrate.</title>
        <authorList>
            <person name="Mieszkin S."/>
            <person name="Pouder E."/>
            <person name="Uroz S."/>
            <person name="Simon-Colin C."/>
            <person name="Alain K."/>
        </authorList>
    </citation>
    <scope>NUCLEOTIDE SEQUENCE [LARGE SCALE GENOMIC DNA]</scope>
    <source>
        <strain evidence="1 2">HW T5.17</strain>
    </source>
</reference>
<evidence type="ECO:0000313" key="2">
    <source>
        <dbReference type="Proteomes" id="UP000721844"/>
    </source>
</evidence>
<protein>
    <submittedName>
        <fullName evidence="1">DUF2218 domain-containing protein</fullName>
    </submittedName>
</protein>
<name>A0A963Z0A5_9PROT</name>
<accession>A0A963Z0A5</accession>
<dbReference type="Proteomes" id="UP000721844">
    <property type="component" value="Unassembled WGS sequence"/>
</dbReference>
<evidence type="ECO:0000313" key="1">
    <source>
        <dbReference type="EMBL" id="MCB8880438.1"/>
    </source>
</evidence>
<comment type="caution">
    <text evidence="1">The sequence shown here is derived from an EMBL/GenBank/DDBJ whole genome shotgun (WGS) entry which is preliminary data.</text>
</comment>
<dbReference type="AlphaFoldDB" id="A0A963Z0A5"/>
<sequence length="107" mass="12015">MTETVLTIAAGAEARWPTAMPARYMGQLCKHFAHRLRVTLNEKDGSIDFDTGRCVLQAESDVLVMRVEAVSEAELPRLQRVVLSHLQRFAFREMTEADLAAIAWVKA</sequence>
<dbReference type="Pfam" id="PF09981">
    <property type="entry name" value="DUF2218"/>
    <property type="match status" value="1"/>
</dbReference>
<dbReference type="InterPro" id="IPR014543">
    <property type="entry name" value="UCP028291"/>
</dbReference>
<keyword evidence="2" id="KW-1185">Reference proteome</keyword>